<name>A0A6A6TZH7_9PEZI</name>
<evidence type="ECO:0000313" key="2">
    <source>
        <dbReference type="Proteomes" id="UP000799302"/>
    </source>
</evidence>
<reference evidence="1" key="1">
    <citation type="journal article" date="2020" name="Stud. Mycol.">
        <title>101 Dothideomycetes genomes: a test case for predicting lifestyles and emergence of pathogens.</title>
        <authorList>
            <person name="Haridas S."/>
            <person name="Albert R."/>
            <person name="Binder M."/>
            <person name="Bloem J."/>
            <person name="Labutti K."/>
            <person name="Salamov A."/>
            <person name="Andreopoulos B."/>
            <person name="Baker S."/>
            <person name="Barry K."/>
            <person name="Bills G."/>
            <person name="Bluhm B."/>
            <person name="Cannon C."/>
            <person name="Castanera R."/>
            <person name="Culley D."/>
            <person name="Daum C."/>
            <person name="Ezra D."/>
            <person name="Gonzalez J."/>
            <person name="Henrissat B."/>
            <person name="Kuo A."/>
            <person name="Liang C."/>
            <person name="Lipzen A."/>
            <person name="Lutzoni F."/>
            <person name="Magnuson J."/>
            <person name="Mondo S."/>
            <person name="Nolan M."/>
            <person name="Ohm R."/>
            <person name="Pangilinan J."/>
            <person name="Park H.-J."/>
            <person name="Ramirez L."/>
            <person name="Alfaro M."/>
            <person name="Sun H."/>
            <person name="Tritt A."/>
            <person name="Yoshinaga Y."/>
            <person name="Zwiers L.-H."/>
            <person name="Turgeon B."/>
            <person name="Goodwin S."/>
            <person name="Spatafora J."/>
            <person name="Crous P."/>
            <person name="Grigoriev I."/>
        </authorList>
    </citation>
    <scope>NUCLEOTIDE SEQUENCE</scope>
    <source>
        <strain evidence="1">CBS 115976</strain>
    </source>
</reference>
<dbReference type="InterPro" id="IPR036047">
    <property type="entry name" value="F-box-like_dom_sf"/>
</dbReference>
<dbReference type="SUPFAM" id="SSF81383">
    <property type="entry name" value="F-box domain"/>
    <property type="match status" value="1"/>
</dbReference>
<evidence type="ECO:0000313" key="1">
    <source>
        <dbReference type="EMBL" id="KAF2664577.1"/>
    </source>
</evidence>
<protein>
    <recommendedName>
        <fullName evidence="3">F-box domain-containing protein</fullName>
    </recommendedName>
</protein>
<organism evidence="1 2">
    <name type="scientific">Microthyrium microscopicum</name>
    <dbReference type="NCBI Taxonomy" id="703497"/>
    <lineage>
        <taxon>Eukaryota</taxon>
        <taxon>Fungi</taxon>
        <taxon>Dikarya</taxon>
        <taxon>Ascomycota</taxon>
        <taxon>Pezizomycotina</taxon>
        <taxon>Dothideomycetes</taxon>
        <taxon>Dothideomycetes incertae sedis</taxon>
        <taxon>Microthyriales</taxon>
        <taxon>Microthyriaceae</taxon>
        <taxon>Microthyrium</taxon>
    </lineage>
</organism>
<keyword evidence="2" id="KW-1185">Reference proteome</keyword>
<dbReference type="EMBL" id="MU004242">
    <property type="protein sequence ID" value="KAF2664577.1"/>
    <property type="molecule type" value="Genomic_DNA"/>
</dbReference>
<sequence length="592" mass="68143">MQQDPVEPGLPISMKDFILRLPTELLFIILQFSQPSGFQSLILTCKRMYSVGIPLIESHNFCKNWVLPGSGLWCTRLISQPPAPGFSHRAPSMPFPFFRPLLQAPAKYQLLLLRYLTHARWDCTQTKDFRWALWKDSSQSPELHQSLLRKNSEISHLDITHDTIGIGSDLKRCHCLCEADNVQEYGKEICCEFCQAAFLLLLPNLKTLDFVLCNYGFASCPEPPILSAIIHATRGRFYFQELERLCVYGYKSSIMNLTSFLLLPRLETLYVHHMYDSFLYTESERHLDRFCDKPILRLRKLAFFDCYTQIRSLELFLGQIEGLHTFVWEDCTSIRALRSSSQGEANEDLPESGNEAEHETLTEDCVKLLPMNKPIKTTTQPSHGTAVFEDIESEDETQVNNEPVDGEEHLYWNPRRVLGSLLRFKNTLQYLVLTTSFDDDTYGHAPIYGNYQITHFRHFATLKYLKVDTRVLRMRKISTPGNSTETELPYPLTQILPPSIERVEIRSELPEEDILLALLHELPTNSDALPNLKDIRLSFRDYCVDDEVYYEPSPERKALLAKLAEVQKKICIGILDGPLYSACCDDETYSNP</sequence>
<gene>
    <name evidence="1" type="ORF">BT63DRAFT_460068</name>
</gene>
<dbReference type="AlphaFoldDB" id="A0A6A6TZH7"/>
<dbReference type="OrthoDB" id="5421601at2759"/>
<evidence type="ECO:0008006" key="3">
    <source>
        <dbReference type="Google" id="ProtNLM"/>
    </source>
</evidence>
<proteinExistence type="predicted"/>
<dbReference type="Proteomes" id="UP000799302">
    <property type="component" value="Unassembled WGS sequence"/>
</dbReference>
<accession>A0A6A6TZH7</accession>